<gene>
    <name evidence="1" type="ORF">AKG95_15320</name>
</gene>
<dbReference type="EMBL" id="LFKP01000008">
    <property type="protein sequence ID" value="OHV96178.1"/>
    <property type="molecule type" value="Genomic_DNA"/>
</dbReference>
<dbReference type="AlphaFoldDB" id="A0A1S1U7N4"/>
<dbReference type="RefSeq" id="WP_071077663.1">
    <property type="nucleotide sequence ID" value="NZ_LFKP01000008.1"/>
</dbReference>
<name>A0A1S1U7N4_9BURK</name>
<sequence length="114" mass="12673">MLIGIAGSQRDYIHWLLGVSTGNKSEPGDILTPEAIEMLATKLRTPLQVQLHLTLALDAGYQTGEKPVTAAMAPRLHRINAEDNRVGNYCIEIGLHTSGQSRPMRVSLRRPMWR</sequence>
<proteinExistence type="predicted"/>
<dbReference type="Proteomes" id="UP000179840">
    <property type="component" value="Unassembled WGS sequence"/>
</dbReference>
<accession>A0A1S1U7N4</accession>
<organism evidence="1 2">
    <name type="scientific">Janthinobacterium lividum</name>
    <dbReference type="NCBI Taxonomy" id="29581"/>
    <lineage>
        <taxon>Bacteria</taxon>
        <taxon>Pseudomonadati</taxon>
        <taxon>Pseudomonadota</taxon>
        <taxon>Betaproteobacteria</taxon>
        <taxon>Burkholderiales</taxon>
        <taxon>Oxalobacteraceae</taxon>
        <taxon>Janthinobacterium</taxon>
    </lineage>
</organism>
<evidence type="ECO:0000313" key="2">
    <source>
        <dbReference type="Proteomes" id="UP000179840"/>
    </source>
</evidence>
<reference evidence="1 2" key="1">
    <citation type="submission" date="2015-06" db="EMBL/GenBank/DDBJ databases">
        <title>Draft genome sequencing of a biphenyl-degrading bacterium, Janthinobacterium lividum MEG1.</title>
        <authorList>
            <person name="Shimodaira J."/>
            <person name="Hatta T."/>
        </authorList>
    </citation>
    <scope>NUCLEOTIDE SEQUENCE [LARGE SCALE GENOMIC DNA]</scope>
    <source>
        <strain evidence="1 2">MEG1</strain>
    </source>
</reference>
<comment type="caution">
    <text evidence="1">The sequence shown here is derived from an EMBL/GenBank/DDBJ whole genome shotgun (WGS) entry which is preliminary data.</text>
</comment>
<evidence type="ECO:0000313" key="1">
    <source>
        <dbReference type="EMBL" id="OHV96178.1"/>
    </source>
</evidence>
<protein>
    <submittedName>
        <fullName evidence="1">Uncharacterized protein</fullName>
    </submittedName>
</protein>